<dbReference type="InterPro" id="IPR011990">
    <property type="entry name" value="TPR-like_helical_dom_sf"/>
</dbReference>
<organism evidence="1">
    <name type="scientific">marine metagenome</name>
    <dbReference type="NCBI Taxonomy" id="408172"/>
    <lineage>
        <taxon>unclassified sequences</taxon>
        <taxon>metagenomes</taxon>
        <taxon>ecological metagenomes</taxon>
    </lineage>
</organism>
<dbReference type="Gene3D" id="1.25.40.10">
    <property type="entry name" value="Tetratricopeptide repeat domain"/>
    <property type="match status" value="1"/>
</dbReference>
<accession>A0A382Q330</accession>
<protein>
    <submittedName>
        <fullName evidence="1">Uncharacterized protein</fullName>
    </submittedName>
</protein>
<feature type="non-terminal residue" evidence="1">
    <location>
        <position position="223"/>
    </location>
</feature>
<proteinExistence type="predicted"/>
<dbReference type="AlphaFoldDB" id="A0A382Q330"/>
<name>A0A382Q330_9ZZZZ</name>
<dbReference type="EMBL" id="UINC01111255">
    <property type="protein sequence ID" value="SVC79338.1"/>
    <property type="molecule type" value="Genomic_DNA"/>
</dbReference>
<reference evidence="1" key="1">
    <citation type="submission" date="2018-05" db="EMBL/GenBank/DDBJ databases">
        <authorList>
            <person name="Lanie J.A."/>
            <person name="Ng W.-L."/>
            <person name="Kazmierczak K.M."/>
            <person name="Andrzejewski T.M."/>
            <person name="Davidsen T.M."/>
            <person name="Wayne K.J."/>
            <person name="Tettelin H."/>
            <person name="Glass J.I."/>
            <person name="Rusch D."/>
            <person name="Podicherti R."/>
            <person name="Tsui H.-C.T."/>
            <person name="Winkler M.E."/>
        </authorList>
    </citation>
    <scope>NUCLEOTIDE SEQUENCE</scope>
</reference>
<dbReference type="PROSITE" id="PS51257">
    <property type="entry name" value="PROKAR_LIPOPROTEIN"/>
    <property type="match status" value="1"/>
</dbReference>
<sequence length="223" mass="24204">MSYSYSKTQNSGSRALVASLVVVVSCFFLSSLKADVVVQSNGKRIDGVTVLSAKWDQVLFKQGGNTVKLIGDKVASIQRESAYLQPVRSAISSGDYPRALSSISKLDGRGLKGWQAAELQYLKGKVHLVAGEAAKADGVFKEFVAANKETKDYWLPHAIYGRGQAMLDLGRGNSAQTHFQGLAPYGPTWVLRAKLGEAQGLFLAKKYVESRAKFNEVANNRKA</sequence>
<dbReference type="SUPFAM" id="SSF48452">
    <property type="entry name" value="TPR-like"/>
    <property type="match status" value="1"/>
</dbReference>
<gene>
    <name evidence="1" type="ORF">METZ01_LOCUS332192</name>
</gene>
<evidence type="ECO:0000313" key="1">
    <source>
        <dbReference type="EMBL" id="SVC79338.1"/>
    </source>
</evidence>